<dbReference type="GO" id="GO:0003677">
    <property type="term" value="F:DNA binding"/>
    <property type="evidence" value="ECO:0007669"/>
    <property type="project" value="InterPro"/>
</dbReference>
<feature type="domain" description="Bacteriophage CI repressor N-terminal" evidence="1">
    <location>
        <begin position="8"/>
        <end position="71"/>
    </location>
</feature>
<dbReference type="Pfam" id="PF07022">
    <property type="entry name" value="Phage_CI_repr"/>
    <property type="match status" value="1"/>
</dbReference>
<proteinExistence type="predicted"/>
<name>A0A089WRZ4_9PSED</name>
<dbReference type="OrthoDB" id="7012374at2"/>
<dbReference type="EMBL" id="CP009455">
    <property type="protein sequence ID" value="AIR91371.1"/>
    <property type="molecule type" value="Genomic_DNA"/>
</dbReference>
<sequence length="129" mass="14504">MSNNPLGEVLTRLKQLTRSHSDAELSRALNISPQTLSSWKVRQSIPYALCVDLARTHLCSLDWLLLGEGEQRRSPVALSEWEVGLLAQLREMAGADRQAILLQVQDKQRLKQLESQLQQLLEQAPVAHA</sequence>
<dbReference type="InterPro" id="IPR010744">
    <property type="entry name" value="Phage_CI_N"/>
</dbReference>
<evidence type="ECO:0000259" key="1">
    <source>
        <dbReference type="Pfam" id="PF07022"/>
    </source>
</evidence>
<reference evidence="2 3" key="1">
    <citation type="submission" date="2014-09" db="EMBL/GenBank/DDBJ databases">
        <authorList>
            <person name="Chan K.-G."/>
        </authorList>
    </citation>
    <scope>NUCLEOTIDE SEQUENCE [LARGE SCALE GENOMIC DNA]</scope>
    <source>
        <strain evidence="2 3">ND07</strain>
    </source>
</reference>
<evidence type="ECO:0000313" key="3">
    <source>
        <dbReference type="Proteomes" id="UP000029493"/>
    </source>
</evidence>
<dbReference type="RefSeq" id="WP_038414149.1">
    <property type="nucleotide sequence ID" value="NZ_CP009455.1"/>
</dbReference>
<evidence type="ECO:0000313" key="2">
    <source>
        <dbReference type="EMBL" id="AIR91371.1"/>
    </source>
</evidence>
<dbReference type="GO" id="GO:0045892">
    <property type="term" value="P:negative regulation of DNA-templated transcription"/>
    <property type="evidence" value="ECO:0007669"/>
    <property type="project" value="InterPro"/>
</dbReference>
<dbReference type="eggNOG" id="ENOG50333ZS">
    <property type="taxonomic scope" value="Bacteria"/>
</dbReference>
<gene>
    <name evidence="2" type="ORF">LK03_19785</name>
</gene>
<dbReference type="InterPro" id="IPR010982">
    <property type="entry name" value="Lambda_DNA-bd_dom_sf"/>
</dbReference>
<dbReference type="AlphaFoldDB" id="A0A089WRZ4"/>
<accession>A0A089WRZ4</accession>
<protein>
    <submittedName>
        <fullName evidence="2">Transcriptional regulator</fullName>
    </submittedName>
</protein>
<keyword evidence="3" id="KW-1185">Reference proteome</keyword>
<dbReference type="Gene3D" id="1.10.260.40">
    <property type="entry name" value="lambda repressor-like DNA-binding domains"/>
    <property type="match status" value="1"/>
</dbReference>
<organism evidence="2 3">
    <name type="scientific">Pseudomonas cremoricolorata</name>
    <dbReference type="NCBI Taxonomy" id="157783"/>
    <lineage>
        <taxon>Bacteria</taxon>
        <taxon>Pseudomonadati</taxon>
        <taxon>Pseudomonadota</taxon>
        <taxon>Gammaproteobacteria</taxon>
        <taxon>Pseudomonadales</taxon>
        <taxon>Pseudomonadaceae</taxon>
        <taxon>Pseudomonas</taxon>
    </lineage>
</organism>
<dbReference type="Proteomes" id="UP000029493">
    <property type="component" value="Chromosome"/>
</dbReference>
<dbReference type="KEGG" id="psw:LK03_19785"/>